<reference evidence="2 3" key="1">
    <citation type="submission" date="2020-04" db="EMBL/GenBank/DDBJ databases">
        <title>Plant Genome Project.</title>
        <authorList>
            <person name="Zhang R.-G."/>
        </authorList>
    </citation>
    <scope>NUCLEOTIDE SEQUENCE [LARGE SCALE GENOMIC DNA]</scope>
    <source>
        <strain evidence="2">YNK0</strain>
        <tissue evidence="2">Leaf</tissue>
    </source>
</reference>
<accession>A0A834ZG87</accession>
<sequence>MSLGISQVIGFKATVMFLVFACLRSSGLTLFSIPFLHASLVDFLVSITSLPSVNLPLLLGKSIDGRIPIWSILVFSPFFCLVRFFAFWWSFKGREAPYSEICEGLYVGGWPSSLDKLPPNDPAIIDCTCELPRNVALSRNPYLCIPTWDTRAPRPLEIEYAVRWACQQRAKKRPVFIHCAHGIALDFD</sequence>
<evidence type="ECO:0000313" key="2">
    <source>
        <dbReference type="EMBL" id="KAF8403281.1"/>
    </source>
</evidence>
<keyword evidence="3" id="KW-1185">Reference proteome</keyword>
<feature type="transmembrane region" description="Helical" evidence="1">
    <location>
        <begin position="67"/>
        <end position="89"/>
    </location>
</feature>
<feature type="transmembrane region" description="Helical" evidence="1">
    <location>
        <begin position="6"/>
        <end position="23"/>
    </location>
</feature>
<dbReference type="InterPro" id="IPR029021">
    <property type="entry name" value="Prot-tyrosine_phosphatase-like"/>
</dbReference>
<name>A0A834ZG87_TETSI</name>
<keyword evidence="1" id="KW-0472">Membrane</keyword>
<evidence type="ECO:0000313" key="3">
    <source>
        <dbReference type="Proteomes" id="UP000655225"/>
    </source>
</evidence>
<dbReference type="PANTHER" id="PTHR47216">
    <property type="match status" value="1"/>
</dbReference>
<organism evidence="2 3">
    <name type="scientific">Tetracentron sinense</name>
    <name type="common">Spur-leaf</name>
    <dbReference type="NCBI Taxonomy" id="13715"/>
    <lineage>
        <taxon>Eukaryota</taxon>
        <taxon>Viridiplantae</taxon>
        <taxon>Streptophyta</taxon>
        <taxon>Embryophyta</taxon>
        <taxon>Tracheophyta</taxon>
        <taxon>Spermatophyta</taxon>
        <taxon>Magnoliopsida</taxon>
        <taxon>Trochodendrales</taxon>
        <taxon>Trochodendraceae</taxon>
        <taxon>Tetracentron</taxon>
    </lineage>
</organism>
<dbReference type="Proteomes" id="UP000655225">
    <property type="component" value="Unassembled WGS sequence"/>
</dbReference>
<evidence type="ECO:0008006" key="4">
    <source>
        <dbReference type="Google" id="ProtNLM"/>
    </source>
</evidence>
<dbReference type="Gene3D" id="3.90.190.10">
    <property type="entry name" value="Protein tyrosine phosphatase superfamily"/>
    <property type="match status" value="1"/>
</dbReference>
<dbReference type="OMA" id="WACQKRS"/>
<keyword evidence="1" id="KW-1133">Transmembrane helix</keyword>
<dbReference type="EMBL" id="JABCRI010000007">
    <property type="protein sequence ID" value="KAF8403281.1"/>
    <property type="molecule type" value="Genomic_DNA"/>
</dbReference>
<protein>
    <recommendedName>
        <fullName evidence="4">Tyrosine specific protein phosphatases domain-containing protein</fullName>
    </recommendedName>
</protein>
<comment type="caution">
    <text evidence="2">The sequence shown here is derived from an EMBL/GenBank/DDBJ whole genome shotgun (WGS) entry which is preliminary data.</text>
</comment>
<feature type="transmembrane region" description="Helical" evidence="1">
    <location>
        <begin position="30"/>
        <end position="47"/>
    </location>
</feature>
<dbReference type="SUPFAM" id="SSF52799">
    <property type="entry name" value="(Phosphotyrosine protein) phosphatases II"/>
    <property type="match status" value="1"/>
</dbReference>
<proteinExistence type="predicted"/>
<dbReference type="OrthoDB" id="1890923at2759"/>
<gene>
    <name evidence="2" type="ORF">HHK36_011383</name>
</gene>
<dbReference type="AlphaFoldDB" id="A0A834ZG87"/>
<keyword evidence="1" id="KW-0812">Transmembrane</keyword>
<dbReference type="PANTHER" id="PTHR47216:SF4">
    <property type="entry name" value="OS01G0859400 PROTEIN"/>
    <property type="match status" value="1"/>
</dbReference>
<evidence type="ECO:0000256" key="1">
    <source>
        <dbReference type="SAM" id="Phobius"/>
    </source>
</evidence>